<gene>
    <name evidence="8" type="ORF">ADL29_02395</name>
</gene>
<evidence type="ECO:0000256" key="4">
    <source>
        <dbReference type="ARBA" id="ARBA00022777"/>
    </source>
</evidence>
<dbReference type="GO" id="GO:0004673">
    <property type="term" value="F:protein histidine kinase activity"/>
    <property type="evidence" value="ECO:0007669"/>
    <property type="project" value="UniProtKB-EC"/>
</dbReference>
<name>A0A0N0H4D6_9ACTN</name>
<keyword evidence="7" id="KW-0812">Transmembrane</keyword>
<feature type="region of interest" description="Disordered" evidence="6">
    <location>
        <begin position="209"/>
        <end position="308"/>
    </location>
</feature>
<feature type="transmembrane region" description="Helical" evidence="7">
    <location>
        <begin position="35"/>
        <end position="52"/>
    </location>
</feature>
<feature type="transmembrane region" description="Helical" evidence="7">
    <location>
        <begin position="73"/>
        <end position="91"/>
    </location>
</feature>
<evidence type="ECO:0000313" key="9">
    <source>
        <dbReference type="Proteomes" id="UP000037982"/>
    </source>
</evidence>
<sequence length="431" mass="46700">MTGLRRPRLPGLGLWLILCVPPLIAFDGRSGMRWWATAAAFPLLAVAVLVRRRLPLVSVALPVLASLAVSRDLFTVAYCLPMAVFGALAGVRMPRARPALWTFTALAATGLPLSALADRTIWPWFSALLTPLLLVVLPWLLGRYRRQYGELVRTGRQLAARRECEQRAVADGARLRKRTRIAGDMHGPLGHDLALIALRARALEVDSGLDPRRRTAAGDHRRPAHRRRERATGTGRRERDRAGADRTVRGTPGHHGGQRPPPGRSRAGSELGGTLHAGPAPEGGFTASASLPTVIGAPPPPPKRHEPTTFQGELAQAQHRVRRRLRQTVPLPLAPPAALVAPMGVSRLAIPSRTVLDRARYDGLRIGTPRTEADKSLPFFALDAPPDGTPPPPHGWSCTYYSTGTRTAAAYELRFAGGRLAGKALVRRAQP</sequence>
<evidence type="ECO:0000256" key="3">
    <source>
        <dbReference type="ARBA" id="ARBA00022679"/>
    </source>
</evidence>
<keyword evidence="3" id="KW-0808">Transferase</keyword>
<dbReference type="RefSeq" id="WP_053922084.1">
    <property type="nucleotide sequence ID" value="NZ_LGKG01000001.1"/>
</dbReference>
<keyword evidence="9" id="KW-1185">Reference proteome</keyword>
<dbReference type="PATRIC" id="fig|66876.3.peg.507"/>
<dbReference type="InterPro" id="IPR050482">
    <property type="entry name" value="Sensor_HK_TwoCompSys"/>
</dbReference>
<evidence type="ECO:0000256" key="1">
    <source>
        <dbReference type="ARBA" id="ARBA00000085"/>
    </source>
</evidence>
<dbReference type="Gene3D" id="1.20.5.1930">
    <property type="match status" value="1"/>
</dbReference>
<dbReference type="EMBL" id="LGKG01000001">
    <property type="protein sequence ID" value="KPC67042.1"/>
    <property type="molecule type" value="Genomic_DNA"/>
</dbReference>
<evidence type="ECO:0000256" key="6">
    <source>
        <dbReference type="SAM" id="MobiDB-lite"/>
    </source>
</evidence>
<dbReference type="GO" id="GO:0000160">
    <property type="term" value="P:phosphorelay signal transduction system"/>
    <property type="evidence" value="ECO:0007669"/>
    <property type="project" value="UniProtKB-KW"/>
</dbReference>
<feature type="compositionally biased region" description="Basic and acidic residues" evidence="6">
    <location>
        <begin position="235"/>
        <end position="248"/>
    </location>
</feature>
<feature type="transmembrane region" description="Helical" evidence="7">
    <location>
        <begin position="121"/>
        <end position="141"/>
    </location>
</feature>
<comment type="catalytic activity">
    <reaction evidence="1">
        <text>ATP + protein L-histidine = ADP + protein N-phospho-L-histidine.</text>
        <dbReference type="EC" id="2.7.13.3"/>
    </reaction>
</comment>
<dbReference type="PANTHER" id="PTHR24421:SF10">
    <property type="entry name" value="NITRATE_NITRITE SENSOR PROTEIN NARQ"/>
    <property type="match status" value="1"/>
</dbReference>
<feature type="compositionally biased region" description="Basic and acidic residues" evidence="6">
    <location>
        <begin position="209"/>
        <end position="221"/>
    </location>
</feature>
<dbReference type="PANTHER" id="PTHR24421">
    <property type="entry name" value="NITRATE/NITRITE SENSOR PROTEIN NARX-RELATED"/>
    <property type="match status" value="1"/>
</dbReference>
<keyword evidence="7" id="KW-0472">Membrane</keyword>
<dbReference type="EC" id="2.7.13.3" evidence="2"/>
<evidence type="ECO:0000256" key="2">
    <source>
        <dbReference type="ARBA" id="ARBA00012438"/>
    </source>
</evidence>
<proteinExistence type="predicted"/>
<evidence type="ECO:0000256" key="5">
    <source>
        <dbReference type="ARBA" id="ARBA00023012"/>
    </source>
</evidence>
<protein>
    <recommendedName>
        <fullName evidence="2">histidine kinase</fullName>
        <ecNumber evidence="2">2.7.13.3</ecNumber>
    </recommendedName>
</protein>
<evidence type="ECO:0000256" key="7">
    <source>
        <dbReference type="SAM" id="Phobius"/>
    </source>
</evidence>
<comment type="caution">
    <text evidence="8">The sequence shown here is derived from an EMBL/GenBank/DDBJ whole genome shotgun (WGS) entry which is preliminary data.</text>
</comment>
<dbReference type="AlphaFoldDB" id="A0A0N0H4D6"/>
<keyword evidence="5" id="KW-0902">Two-component regulatory system</keyword>
<keyword evidence="7" id="KW-1133">Transmembrane helix</keyword>
<reference evidence="9" key="1">
    <citation type="submission" date="2015-07" db="EMBL/GenBank/DDBJ databases">
        <authorList>
            <person name="Ju K.-S."/>
            <person name="Doroghazi J.R."/>
            <person name="Metcalf W.W."/>
        </authorList>
    </citation>
    <scope>NUCLEOTIDE SEQUENCE [LARGE SCALE GENOMIC DNA]</scope>
    <source>
        <strain evidence="9">NRRL ISP-5002</strain>
    </source>
</reference>
<organism evidence="8 9">
    <name type="scientific">Streptomyces chattanoogensis</name>
    <dbReference type="NCBI Taxonomy" id="66876"/>
    <lineage>
        <taxon>Bacteria</taxon>
        <taxon>Bacillati</taxon>
        <taxon>Actinomycetota</taxon>
        <taxon>Actinomycetes</taxon>
        <taxon>Kitasatosporales</taxon>
        <taxon>Streptomycetaceae</taxon>
        <taxon>Streptomyces</taxon>
    </lineage>
</organism>
<dbReference type="Proteomes" id="UP000037982">
    <property type="component" value="Unassembled WGS sequence"/>
</dbReference>
<evidence type="ECO:0000313" key="8">
    <source>
        <dbReference type="EMBL" id="KPC67042.1"/>
    </source>
</evidence>
<keyword evidence="4" id="KW-0418">Kinase</keyword>
<accession>A0A0N0H4D6</accession>